<feature type="region of interest" description="Disordered" evidence="2">
    <location>
        <begin position="1"/>
        <end position="36"/>
    </location>
</feature>
<evidence type="ECO:0000259" key="3">
    <source>
        <dbReference type="PROSITE" id="PS50013"/>
    </source>
</evidence>
<dbReference type="EMBL" id="ML978712">
    <property type="protein sequence ID" value="KAF2090582.1"/>
    <property type="molecule type" value="Genomic_DNA"/>
</dbReference>
<feature type="domain" description="Chromo" evidence="3">
    <location>
        <begin position="473"/>
        <end position="534"/>
    </location>
</feature>
<dbReference type="CDD" id="cd00024">
    <property type="entry name" value="CD_CSD"/>
    <property type="match status" value="1"/>
</dbReference>
<proteinExistence type="predicted"/>
<name>A0A9P4M0V6_9PEZI</name>
<comment type="caution">
    <text evidence="4">The sequence shown here is derived from an EMBL/GenBank/DDBJ whole genome shotgun (WGS) entry which is preliminary data.</text>
</comment>
<dbReference type="PROSITE" id="PS50013">
    <property type="entry name" value="CHROMO_2"/>
    <property type="match status" value="1"/>
</dbReference>
<dbReference type="InterPro" id="IPR016197">
    <property type="entry name" value="Chromo-like_dom_sf"/>
</dbReference>
<dbReference type="GO" id="GO:0006338">
    <property type="term" value="P:chromatin remodeling"/>
    <property type="evidence" value="ECO:0007669"/>
    <property type="project" value="UniProtKB-ARBA"/>
</dbReference>
<feature type="compositionally biased region" description="Basic and acidic residues" evidence="2">
    <location>
        <begin position="257"/>
        <end position="266"/>
    </location>
</feature>
<feature type="compositionally biased region" description="Basic and acidic residues" evidence="2">
    <location>
        <begin position="120"/>
        <end position="132"/>
    </location>
</feature>
<dbReference type="AlphaFoldDB" id="A0A9P4M0V6"/>
<evidence type="ECO:0000313" key="5">
    <source>
        <dbReference type="Proteomes" id="UP000799776"/>
    </source>
</evidence>
<feature type="compositionally biased region" description="Basic residues" evidence="2">
    <location>
        <begin position="280"/>
        <end position="292"/>
    </location>
</feature>
<dbReference type="OrthoDB" id="3946783at2759"/>
<feature type="compositionally biased region" description="Basic residues" evidence="2">
    <location>
        <begin position="141"/>
        <end position="153"/>
    </location>
</feature>
<dbReference type="Gene3D" id="2.40.50.40">
    <property type="match status" value="1"/>
</dbReference>
<organism evidence="4 5">
    <name type="scientific">Saccharata proteae CBS 121410</name>
    <dbReference type="NCBI Taxonomy" id="1314787"/>
    <lineage>
        <taxon>Eukaryota</taxon>
        <taxon>Fungi</taxon>
        <taxon>Dikarya</taxon>
        <taxon>Ascomycota</taxon>
        <taxon>Pezizomycotina</taxon>
        <taxon>Dothideomycetes</taxon>
        <taxon>Dothideomycetes incertae sedis</taxon>
        <taxon>Botryosphaeriales</taxon>
        <taxon>Saccharataceae</taxon>
        <taxon>Saccharata</taxon>
    </lineage>
</organism>
<feature type="compositionally biased region" description="Polar residues" evidence="2">
    <location>
        <begin position="444"/>
        <end position="457"/>
    </location>
</feature>
<comment type="subunit">
    <text evidence="1">Component of the NuA4 histone acetyltransferase complex.</text>
</comment>
<evidence type="ECO:0000256" key="2">
    <source>
        <dbReference type="SAM" id="MobiDB-lite"/>
    </source>
</evidence>
<reference evidence="4" key="1">
    <citation type="journal article" date="2020" name="Stud. Mycol.">
        <title>101 Dothideomycetes genomes: a test case for predicting lifestyles and emergence of pathogens.</title>
        <authorList>
            <person name="Haridas S."/>
            <person name="Albert R."/>
            <person name="Binder M."/>
            <person name="Bloem J."/>
            <person name="Labutti K."/>
            <person name="Salamov A."/>
            <person name="Andreopoulos B."/>
            <person name="Baker S."/>
            <person name="Barry K."/>
            <person name="Bills G."/>
            <person name="Bluhm B."/>
            <person name="Cannon C."/>
            <person name="Castanera R."/>
            <person name="Culley D."/>
            <person name="Daum C."/>
            <person name="Ezra D."/>
            <person name="Gonzalez J."/>
            <person name="Henrissat B."/>
            <person name="Kuo A."/>
            <person name="Liang C."/>
            <person name="Lipzen A."/>
            <person name="Lutzoni F."/>
            <person name="Magnuson J."/>
            <person name="Mondo S."/>
            <person name="Nolan M."/>
            <person name="Ohm R."/>
            <person name="Pangilinan J."/>
            <person name="Park H.-J."/>
            <person name="Ramirez L."/>
            <person name="Alfaro M."/>
            <person name="Sun H."/>
            <person name="Tritt A."/>
            <person name="Yoshinaga Y."/>
            <person name="Zwiers L.-H."/>
            <person name="Turgeon B."/>
            <person name="Goodwin S."/>
            <person name="Spatafora J."/>
            <person name="Crous P."/>
            <person name="Grigoriev I."/>
        </authorList>
    </citation>
    <scope>NUCLEOTIDE SEQUENCE</scope>
    <source>
        <strain evidence="4">CBS 121410</strain>
    </source>
</reference>
<feature type="compositionally biased region" description="Pro residues" evidence="2">
    <location>
        <begin position="416"/>
        <end position="429"/>
    </location>
</feature>
<evidence type="ECO:0000256" key="1">
    <source>
        <dbReference type="ARBA" id="ARBA00011353"/>
    </source>
</evidence>
<protein>
    <recommendedName>
        <fullName evidence="3">Chromo domain-containing protein</fullName>
    </recommendedName>
</protein>
<sequence length="671" mass="74044">METAPRRKRRVQKTSQHHNVPKRQEDNSPSDFNEGYVPTTDILPIRLYPRSSPPIANARTHIVSRISDNGTPVYTVRIESHGANHGSDLKTVIVEARAILEFVSPAELDRFEFDLFLHPEKDPDARKPKVPSEEPDLPTPKPRRKRGRPRKQKAPSVASEDEAVHTIEGRLALPVAPMLREPETDTGAEDVSRGTNEQSVCLGEIQATDSEDELGLYRAGGAGRPPRLASRSVTNGAEARRPATKTASPNKRQRLSHQLDDRDSSGRDSSAAPNLLSFMSRHHHSPQSRKHTAPPVHSPSPVSSSGSEVDLIPTSPRQPPNGLSHRAPVRQPPNVLAHRPPSRQIAQPASLSPSPDPLSIQIKDEISASVSLSPSPPPRKSRSRSSPRPSWSNTQPESVVTKMKTEEISWSTRPSPSLPAAPPSIPPPNTNDIPPDLYAPPSKPNNITRNASASHSNSADDDDAEADDDEEVFEIEAILRDKPFIGKRWYKVKWAGCAIGEDLDNWVEEDMLSGAKELLDDYMKRRQTVMSKDGPVGFLPGWRRAASTLECMPQAVRWTAKQVINPYIKFFGCIHGPPAFDIRDRRKKIKINFSSPSIMQSYFSLPAIHAPSKTQATPSSTSRRTPQNDIAVDVWTAAMRGARDAIDLRWTPPATGRLILGTKYSVAKNTL</sequence>
<feature type="region of interest" description="Disordered" evidence="2">
    <location>
        <begin position="216"/>
        <end position="468"/>
    </location>
</feature>
<keyword evidence="5" id="KW-1185">Reference proteome</keyword>
<dbReference type="Proteomes" id="UP000799776">
    <property type="component" value="Unassembled WGS sequence"/>
</dbReference>
<evidence type="ECO:0000313" key="4">
    <source>
        <dbReference type="EMBL" id="KAF2090582.1"/>
    </source>
</evidence>
<dbReference type="InterPro" id="IPR000953">
    <property type="entry name" value="Chromo/chromo_shadow_dom"/>
</dbReference>
<feature type="compositionally biased region" description="Low complexity" evidence="2">
    <location>
        <begin position="346"/>
        <end position="373"/>
    </location>
</feature>
<feature type="compositionally biased region" description="Acidic residues" evidence="2">
    <location>
        <begin position="459"/>
        <end position="468"/>
    </location>
</feature>
<accession>A0A9P4M0V6</accession>
<gene>
    <name evidence="4" type="ORF">K490DRAFT_53567</name>
</gene>
<feature type="compositionally biased region" description="Basic residues" evidence="2">
    <location>
        <begin position="1"/>
        <end position="21"/>
    </location>
</feature>
<feature type="region of interest" description="Disordered" evidence="2">
    <location>
        <begin position="120"/>
        <end position="197"/>
    </location>
</feature>
<dbReference type="SUPFAM" id="SSF54160">
    <property type="entry name" value="Chromo domain-like"/>
    <property type="match status" value="1"/>
</dbReference>